<protein>
    <submittedName>
        <fullName evidence="2">Uncharacterized protein</fullName>
    </submittedName>
</protein>
<proteinExistence type="predicted"/>
<dbReference type="Gene3D" id="1.20.90.10">
    <property type="entry name" value="Phospholipase A2 domain"/>
    <property type="match status" value="1"/>
</dbReference>
<feature type="transmembrane region" description="Helical" evidence="1">
    <location>
        <begin position="75"/>
        <end position="92"/>
    </location>
</feature>
<organism evidence="2 3">
    <name type="scientific">Empedobacter falsenii</name>
    <dbReference type="NCBI Taxonomy" id="343874"/>
    <lineage>
        <taxon>Bacteria</taxon>
        <taxon>Pseudomonadati</taxon>
        <taxon>Bacteroidota</taxon>
        <taxon>Flavobacteriia</taxon>
        <taxon>Flavobacteriales</taxon>
        <taxon>Weeksellaceae</taxon>
        <taxon>Empedobacter</taxon>
    </lineage>
</organism>
<name>A0AAW7DFJ7_9FLAO</name>
<evidence type="ECO:0000313" key="3">
    <source>
        <dbReference type="Proteomes" id="UP001173578"/>
    </source>
</evidence>
<comment type="caution">
    <text evidence="2">The sequence shown here is derived from an EMBL/GenBank/DDBJ whole genome shotgun (WGS) entry which is preliminary data.</text>
</comment>
<dbReference type="GO" id="GO:0006644">
    <property type="term" value="P:phospholipid metabolic process"/>
    <property type="evidence" value="ECO:0007669"/>
    <property type="project" value="InterPro"/>
</dbReference>
<dbReference type="GO" id="GO:0004623">
    <property type="term" value="F:phospholipase A2 activity"/>
    <property type="evidence" value="ECO:0007669"/>
    <property type="project" value="InterPro"/>
</dbReference>
<reference evidence="2" key="2">
    <citation type="journal article" date="2022" name="Sci. Total Environ.">
        <title>Prevalence, transmission, and molecular epidemiology of tet(X)-positive bacteria among humans, animals, and environmental niches in China: An epidemiological, and genomic-based study.</title>
        <authorList>
            <person name="Dong N."/>
            <person name="Zeng Y."/>
            <person name="Cai C."/>
            <person name="Sun C."/>
            <person name="Lu J."/>
            <person name="Liu C."/>
            <person name="Zhou H."/>
            <person name="Sun Q."/>
            <person name="Shu L."/>
            <person name="Wang H."/>
            <person name="Wang Y."/>
            <person name="Wang S."/>
            <person name="Wu C."/>
            <person name="Chan E.W."/>
            <person name="Chen G."/>
            <person name="Shen Z."/>
            <person name="Chen S."/>
            <person name="Zhang R."/>
        </authorList>
    </citation>
    <scope>NUCLEOTIDE SEQUENCE</scope>
    <source>
        <strain evidence="2">210</strain>
    </source>
</reference>
<accession>A0AAW7DFJ7</accession>
<dbReference type="Proteomes" id="UP001173578">
    <property type="component" value="Unassembled WGS sequence"/>
</dbReference>
<keyword evidence="1" id="KW-0472">Membrane</keyword>
<dbReference type="InterPro" id="IPR036444">
    <property type="entry name" value="PLipase_A2_dom_sf"/>
</dbReference>
<gene>
    <name evidence="2" type="ORF">HX095_05550</name>
</gene>
<sequence>MGFDSLNGCGACNGFWRWFKPPHHKFFKVQCNIHDTSYAIGGQEIDRHIADVKLKYNMKDWVNTYFENRKPISRYWFLFLCNCYYLAVRIFGKKSFNFTEK</sequence>
<evidence type="ECO:0000313" key="2">
    <source>
        <dbReference type="EMBL" id="MDM1550673.1"/>
    </source>
</evidence>
<dbReference type="EMBL" id="JACALR010000002">
    <property type="protein sequence ID" value="MDM1550673.1"/>
    <property type="molecule type" value="Genomic_DNA"/>
</dbReference>
<keyword evidence="1" id="KW-0812">Transmembrane</keyword>
<keyword evidence="1" id="KW-1133">Transmembrane helix</keyword>
<evidence type="ECO:0000256" key="1">
    <source>
        <dbReference type="SAM" id="Phobius"/>
    </source>
</evidence>
<dbReference type="RefSeq" id="WP_286485358.1">
    <property type="nucleotide sequence ID" value="NZ_JACALR010000002.1"/>
</dbReference>
<reference evidence="2" key="1">
    <citation type="submission" date="2020-06" db="EMBL/GenBank/DDBJ databases">
        <authorList>
            <person name="Dong N."/>
        </authorList>
    </citation>
    <scope>NUCLEOTIDE SEQUENCE</scope>
    <source>
        <strain evidence="2">210</strain>
    </source>
</reference>
<dbReference type="GO" id="GO:0050482">
    <property type="term" value="P:arachidonate secretion"/>
    <property type="evidence" value="ECO:0007669"/>
    <property type="project" value="InterPro"/>
</dbReference>
<dbReference type="AlphaFoldDB" id="A0AAW7DFJ7"/>